<keyword evidence="2" id="KW-0238">DNA-binding</keyword>
<organism evidence="5 6">
    <name type="scientific">Aquimarina hainanensis</name>
    <dbReference type="NCBI Taxonomy" id="1578017"/>
    <lineage>
        <taxon>Bacteria</taxon>
        <taxon>Pseudomonadati</taxon>
        <taxon>Bacteroidota</taxon>
        <taxon>Flavobacteriia</taxon>
        <taxon>Flavobacteriales</taxon>
        <taxon>Flavobacteriaceae</taxon>
        <taxon>Aquimarina</taxon>
    </lineage>
</organism>
<evidence type="ECO:0000256" key="3">
    <source>
        <dbReference type="ARBA" id="ARBA00023163"/>
    </source>
</evidence>
<gene>
    <name evidence="5" type="ORF">ACFSTE_04520</name>
</gene>
<reference evidence="6" key="1">
    <citation type="journal article" date="2019" name="Int. J. Syst. Evol. Microbiol.">
        <title>The Global Catalogue of Microorganisms (GCM) 10K type strain sequencing project: providing services to taxonomists for standard genome sequencing and annotation.</title>
        <authorList>
            <consortium name="The Broad Institute Genomics Platform"/>
            <consortium name="The Broad Institute Genome Sequencing Center for Infectious Disease"/>
            <person name="Wu L."/>
            <person name="Ma J."/>
        </authorList>
    </citation>
    <scope>NUCLEOTIDE SEQUENCE [LARGE SCALE GENOMIC DNA]</scope>
    <source>
        <strain evidence="6">KCTC 42423</strain>
    </source>
</reference>
<feature type="domain" description="HTH araC/xylS-type" evidence="4">
    <location>
        <begin position="17"/>
        <end position="115"/>
    </location>
</feature>
<keyword evidence="6" id="KW-1185">Reference proteome</keyword>
<evidence type="ECO:0000256" key="1">
    <source>
        <dbReference type="ARBA" id="ARBA00023015"/>
    </source>
</evidence>
<evidence type="ECO:0000313" key="5">
    <source>
        <dbReference type="EMBL" id="MFD2590082.1"/>
    </source>
</evidence>
<dbReference type="EMBL" id="JBHULX010000003">
    <property type="protein sequence ID" value="MFD2590082.1"/>
    <property type="molecule type" value="Genomic_DNA"/>
</dbReference>
<dbReference type="InterPro" id="IPR010499">
    <property type="entry name" value="AraC_E-bd"/>
</dbReference>
<name>A0ABW5N516_9FLAO</name>
<dbReference type="PRINTS" id="PR00032">
    <property type="entry name" value="HTHARAC"/>
</dbReference>
<protein>
    <submittedName>
        <fullName evidence="5">GyrI-like domain-containing protein</fullName>
    </submittedName>
</protein>
<dbReference type="RefSeq" id="WP_378255829.1">
    <property type="nucleotide sequence ID" value="NZ_JBHSJV010000001.1"/>
</dbReference>
<dbReference type="InterPro" id="IPR020449">
    <property type="entry name" value="Tscrpt_reg_AraC-type_HTH"/>
</dbReference>
<evidence type="ECO:0000259" key="4">
    <source>
        <dbReference type="PROSITE" id="PS01124"/>
    </source>
</evidence>
<keyword evidence="1" id="KW-0805">Transcription regulation</keyword>
<dbReference type="Gene3D" id="1.10.10.60">
    <property type="entry name" value="Homeodomain-like"/>
    <property type="match status" value="2"/>
</dbReference>
<evidence type="ECO:0000256" key="2">
    <source>
        <dbReference type="ARBA" id="ARBA00023125"/>
    </source>
</evidence>
<dbReference type="InterPro" id="IPR018060">
    <property type="entry name" value="HTH_AraC"/>
</dbReference>
<dbReference type="PROSITE" id="PS01124">
    <property type="entry name" value="HTH_ARAC_FAMILY_2"/>
    <property type="match status" value="1"/>
</dbReference>
<dbReference type="Proteomes" id="UP001597459">
    <property type="component" value="Unassembled WGS sequence"/>
</dbReference>
<comment type="caution">
    <text evidence="5">The sequence shown here is derived from an EMBL/GenBank/DDBJ whole genome shotgun (WGS) entry which is preliminary data.</text>
</comment>
<dbReference type="InterPro" id="IPR050908">
    <property type="entry name" value="SmbC-like"/>
</dbReference>
<dbReference type="SMART" id="SM00342">
    <property type="entry name" value="HTH_ARAC"/>
    <property type="match status" value="1"/>
</dbReference>
<accession>A0ABW5N516</accession>
<dbReference type="SUPFAM" id="SSF55136">
    <property type="entry name" value="Probable bacterial effector-binding domain"/>
    <property type="match status" value="1"/>
</dbReference>
<dbReference type="Gene3D" id="3.20.80.10">
    <property type="entry name" value="Regulatory factor, effector binding domain"/>
    <property type="match status" value="1"/>
</dbReference>
<dbReference type="InterPro" id="IPR009057">
    <property type="entry name" value="Homeodomain-like_sf"/>
</dbReference>
<proteinExistence type="predicted"/>
<dbReference type="PANTHER" id="PTHR40055:SF1">
    <property type="entry name" value="TRANSCRIPTIONAL REGULATOR YGIV-RELATED"/>
    <property type="match status" value="1"/>
</dbReference>
<sequence>MATDKEIQQADYINRINRVFEFIDQNLDTTLSLTIVSEIASFSPFHFHRIFKMLTNETLHQYISRRRIEKAALDLLHKNVKTTVIAHQYGFSDNTSFSRAFKKYFGMSPMEFKKQNPNKHSKIRQLESKNGQEYPSSKKYICIIENLKNWITMKAVITIKTIPDMEVAYISSIGAQNLSLAYQKLIRWATPKGLINEQTKMLTVYFDSFKVTASHKVRMHASILLTTPAETSGEIGKTTVEAGKCIVGHFEITPEEFEKSWTGLFLWMNENGYKKSDRNPFEIYHNDFTKHPENKCIVDFCIPIM</sequence>
<dbReference type="Pfam" id="PF06445">
    <property type="entry name" value="GyrI-like"/>
    <property type="match status" value="1"/>
</dbReference>
<evidence type="ECO:0000313" key="6">
    <source>
        <dbReference type="Proteomes" id="UP001597459"/>
    </source>
</evidence>
<dbReference type="InterPro" id="IPR011256">
    <property type="entry name" value="Reg_factor_effector_dom_sf"/>
</dbReference>
<dbReference type="InterPro" id="IPR029442">
    <property type="entry name" value="GyrI-like"/>
</dbReference>
<keyword evidence="3" id="KW-0804">Transcription</keyword>
<dbReference type="Pfam" id="PF12833">
    <property type="entry name" value="HTH_18"/>
    <property type="match status" value="1"/>
</dbReference>
<dbReference type="SUPFAM" id="SSF46689">
    <property type="entry name" value="Homeodomain-like"/>
    <property type="match status" value="2"/>
</dbReference>
<dbReference type="SMART" id="SM00871">
    <property type="entry name" value="AraC_E_bind"/>
    <property type="match status" value="1"/>
</dbReference>
<dbReference type="PANTHER" id="PTHR40055">
    <property type="entry name" value="TRANSCRIPTIONAL REGULATOR YGIV-RELATED"/>
    <property type="match status" value="1"/>
</dbReference>